<dbReference type="Pfam" id="PF13302">
    <property type="entry name" value="Acetyltransf_3"/>
    <property type="match status" value="1"/>
</dbReference>
<feature type="domain" description="N-acetyltransferase" evidence="1">
    <location>
        <begin position="8"/>
        <end position="142"/>
    </location>
</feature>
<gene>
    <name evidence="2" type="ORF">ABEG20_08060</name>
</gene>
<protein>
    <submittedName>
        <fullName evidence="2">GNAT family N-acetyltransferase</fullName>
    </submittedName>
</protein>
<accession>A0AAU7KA08</accession>
<organism evidence="2">
    <name type="scientific">Pedobacter sp. KACC 23697</name>
    <dbReference type="NCBI Taxonomy" id="3149230"/>
    <lineage>
        <taxon>Bacteria</taxon>
        <taxon>Pseudomonadati</taxon>
        <taxon>Bacteroidota</taxon>
        <taxon>Sphingobacteriia</taxon>
        <taxon>Sphingobacteriales</taxon>
        <taxon>Sphingobacteriaceae</taxon>
        <taxon>Pedobacter</taxon>
    </lineage>
</organism>
<sequence length="182" mass="21048">MSIRVGNIVLQRFKSQHADMLYSLINRHEVRMGMSNSDKIPYESHLNWVRENLIESSKVHLFMVISNEEALGVALIKNLTDDSAELGMMVADTIEAKKMLLTSKLLTGILFYVFHQMRFRKLDIRILPGNENSLRTAKKIGAELQGQDETYQYFLLTETKYKSYPLNKLLNTRYKPAIINYG</sequence>
<dbReference type="GO" id="GO:0016747">
    <property type="term" value="F:acyltransferase activity, transferring groups other than amino-acyl groups"/>
    <property type="evidence" value="ECO:0007669"/>
    <property type="project" value="InterPro"/>
</dbReference>
<dbReference type="AlphaFoldDB" id="A0AAU7KA08"/>
<dbReference type="InterPro" id="IPR000182">
    <property type="entry name" value="GNAT_dom"/>
</dbReference>
<name>A0AAU7KA08_9SPHI</name>
<evidence type="ECO:0000313" key="2">
    <source>
        <dbReference type="EMBL" id="XBO49552.1"/>
    </source>
</evidence>
<dbReference type="SUPFAM" id="SSF55729">
    <property type="entry name" value="Acyl-CoA N-acyltransferases (Nat)"/>
    <property type="match status" value="1"/>
</dbReference>
<dbReference type="RefSeq" id="WP_406826865.1">
    <property type="nucleotide sequence ID" value="NZ_CP157485.1"/>
</dbReference>
<proteinExistence type="predicted"/>
<evidence type="ECO:0000259" key="1">
    <source>
        <dbReference type="Pfam" id="PF13302"/>
    </source>
</evidence>
<dbReference type="EMBL" id="CP157485">
    <property type="protein sequence ID" value="XBO49552.1"/>
    <property type="molecule type" value="Genomic_DNA"/>
</dbReference>
<reference evidence="2" key="1">
    <citation type="submission" date="2024-05" db="EMBL/GenBank/DDBJ databases">
        <authorList>
            <person name="Kim S."/>
            <person name="Heo J."/>
            <person name="Choi H."/>
            <person name="Choi Y."/>
            <person name="Kwon S.-W."/>
            <person name="Kim Y."/>
        </authorList>
    </citation>
    <scope>NUCLEOTIDE SEQUENCE</scope>
    <source>
        <strain evidence="2">KACC 23697</strain>
    </source>
</reference>
<dbReference type="Gene3D" id="3.40.630.30">
    <property type="match status" value="1"/>
</dbReference>
<dbReference type="InterPro" id="IPR016181">
    <property type="entry name" value="Acyl_CoA_acyltransferase"/>
</dbReference>